<organism evidence="1 2">
    <name type="scientific">Patella caerulea</name>
    <name type="common">Rayed Mediterranean limpet</name>
    <dbReference type="NCBI Taxonomy" id="87958"/>
    <lineage>
        <taxon>Eukaryota</taxon>
        <taxon>Metazoa</taxon>
        <taxon>Spiralia</taxon>
        <taxon>Lophotrochozoa</taxon>
        <taxon>Mollusca</taxon>
        <taxon>Gastropoda</taxon>
        <taxon>Patellogastropoda</taxon>
        <taxon>Patelloidea</taxon>
        <taxon>Patellidae</taxon>
        <taxon>Patella</taxon>
    </lineage>
</organism>
<keyword evidence="2" id="KW-1185">Reference proteome</keyword>
<dbReference type="EMBL" id="JAZGQO010000014">
    <property type="protein sequence ID" value="KAK6171543.1"/>
    <property type="molecule type" value="Genomic_DNA"/>
</dbReference>
<dbReference type="AlphaFoldDB" id="A0AAN8JB11"/>
<name>A0AAN8JB11_PATCE</name>
<evidence type="ECO:0000313" key="2">
    <source>
        <dbReference type="Proteomes" id="UP001347796"/>
    </source>
</evidence>
<accession>A0AAN8JB11</accession>
<gene>
    <name evidence="1" type="ORF">SNE40_019709</name>
</gene>
<evidence type="ECO:0000313" key="1">
    <source>
        <dbReference type="EMBL" id="KAK6171543.1"/>
    </source>
</evidence>
<proteinExistence type="predicted"/>
<dbReference type="Proteomes" id="UP001347796">
    <property type="component" value="Unassembled WGS sequence"/>
</dbReference>
<sequence>MDWEAGAELYGRYSKWKQKCETTFEGTIHDLSEEIQCKYLLIWSGDRGFDFFISWNLSQKLSKYWERFSQFVNPQVNFLVA</sequence>
<reference evidence="1 2" key="1">
    <citation type="submission" date="2024-01" db="EMBL/GenBank/DDBJ databases">
        <title>The genome of the rayed Mediterranean limpet Patella caerulea (Linnaeus, 1758).</title>
        <authorList>
            <person name="Anh-Thu Weber A."/>
            <person name="Halstead-Nussloch G."/>
        </authorList>
    </citation>
    <scope>NUCLEOTIDE SEQUENCE [LARGE SCALE GENOMIC DNA]</scope>
    <source>
        <strain evidence="1">AATW-2023a</strain>
        <tissue evidence="1">Whole specimen</tissue>
    </source>
</reference>
<protein>
    <submittedName>
        <fullName evidence="1">Uncharacterized protein</fullName>
    </submittedName>
</protein>
<comment type="caution">
    <text evidence="1">The sequence shown here is derived from an EMBL/GenBank/DDBJ whole genome shotgun (WGS) entry which is preliminary data.</text>
</comment>